<organism evidence="1">
    <name type="scientific">Fusarium culmorum CS7071</name>
    <dbReference type="NCBI Taxonomy" id="1318462"/>
    <lineage>
        <taxon>Eukaryota</taxon>
        <taxon>Fungi</taxon>
        <taxon>Dikarya</taxon>
        <taxon>Ascomycota</taxon>
        <taxon>Pezizomycotina</taxon>
        <taxon>Sordariomycetes</taxon>
        <taxon>Hypocreomycetidae</taxon>
        <taxon>Hypocreales</taxon>
        <taxon>Nectriaceae</taxon>
        <taxon>Fusarium</taxon>
    </lineage>
</organism>
<accession>A0A060QN23</accession>
<proteinExistence type="predicted"/>
<dbReference type="AlphaFoldDB" id="A0A060QN23"/>
<evidence type="ECO:0000313" key="1">
    <source>
        <dbReference type="EMBL" id="CDL73470.1"/>
    </source>
</evidence>
<name>A0A060QN23_FUSCU</name>
<gene>
    <name evidence="1" type="ORF">BN852_0126620</name>
</gene>
<reference evidence="1" key="1">
    <citation type="submission" date="2013-05" db="EMBL/GenBank/DDBJ databases">
        <title>Draft genome sequences of six wheat associated Fusarium spp. isolates.</title>
        <authorList>
            <person name="Moolhuijzen P.M."/>
            <person name="Manners J.M."/>
            <person name="Wilcox S."/>
            <person name="Bellgard M.I."/>
            <person name="Gardiner D.M."/>
        </authorList>
    </citation>
    <scope>NUCLEOTIDE SEQUENCE</scope>
    <source>
        <strain evidence="1">CS7071</strain>
    </source>
</reference>
<sequence>MIKNSSTTLNRKQNNYKLLDTPVYSLQGLCPT</sequence>
<dbReference type="EMBL" id="CBMH010002250">
    <property type="protein sequence ID" value="CDL73470.1"/>
    <property type="molecule type" value="Genomic_DNA"/>
</dbReference>
<protein>
    <submittedName>
        <fullName evidence="1">Unclassified</fullName>
    </submittedName>
</protein>
<comment type="caution">
    <text evidence="1">The sequence shown here is derived from an EMBL/GenBank/DDBJ whole genome shotgun (WGS) entry which is preliminary data.</text>
</comment>